<accession>N1M1U2</accession>
<protein>
    <submittedName>
        <fullName evidence="7">Rhomboid family intramembrane serine protease</fullName>
    </submittedName>
</protein>
<feature type="transmembrane region" description="Helical" evidence="5">
    <location>
        <begin position="97"/>
        <end position="124"/>
    </location>
</feature>
<proteinExistence type="predicted"/>
<keyword evidence="3 5" id="KW-1133">Transmembrane helix</keyword>
<keyword evidence="8" id="KW-1185">Reference proteome</keyword>
<dbReference type="Gene3D" id="1.20.1540.10">
    <property type="entry name" value="Rhomboid-like"/>
    <property type="match status" value="1"/>
</dbReference>
<dbReference type="GO" id="GO:0006508">
    <property type="term" value="P:proteolysis"/>
    <property type="evidence" value="ECO:0007669"/>
    <property type="project" value="UniProtKB-KW"/>
</dbReference>
<dbReference type="Proteomes" id="UP001163947">
    <property type="component" value="Chromosome"/>
</dbReference>
<evidence type="ECO:0000313" key="9">
    <source>
        <dbReference type="Proteomes" id="UP001163947"/>
    </source>
</evidence>
<accession>A0A0F6VHK3</accession>
<dbReference type="RefSeq" id="WP_006933977.1">
    <property type="nucleotide sequence ID" value="NZ_BAAAYP010000002.1"/>
</dbReference>
<comment type="subcellular location">
    <subcellularLocation>
        <location evidence="1">Membrane</location>
        <topology evidence="1">Multi-pass membrane protein</topology>
    </subcellularLocation>
</comment>
<dbReference type="KEGG" id="rav:AAT18_08345"/>
<feature type="transmembrane region" description="Helical" evidence="5">
    <location>
        <begin position="199"/>
        <end position="218"/>
    </location>
</feature>
<sequence>MSTSEADPGSVLLLALVAALAVLLAQRRCAPPGRLVWWPPPGQLLWPPPVTALVLWLVVAVPSLLRLAVPSLLGTFGRDPLRIRAEDEWWRVLTSVLVQDGGVFVTLVNLLLLAVVATVAVRVWGPGRAVGLFAVSQLLFGLFTAFVSPSTGAGSSGASFAVAGSIAGLWLAVGARGAVLAAAVGIGLAGAVLVVAGDGHGVAVLVGVLLGAVLGTVAPPRRAALAAAVRS</sequence>
<feature type="transmembrane region" description="Helical" evidence="5">
    <location>
        <begin position="130"/>
        <end position="148"/>
    </location>
</feature>
<keyword evidence="7" id="KW-0378">Hydrolase</keyword>
<evidence type="ECO:0000313" key="8">
    <source>
        <dbReference type="Proteomes" id="UP000325466"/>
    </source>
</evidence>
<evidence type="ECO:0000313" key="7">
    <source>
        <dbReference type="EMBL" id="UYF92853.1"/>
    </source>
</evidence>
<keyword evidence="7" id="KW-0645">Protease</keyword>
<reference evidence="7" key="3">
    <citation type="submission" date="2022-09" db="EMBL/GenBank/DDBJ databases">
        <title>The genome sequence of Rhodococcus aetherivorans N1.</title>
        <authorList>
            <person name="Jiang W."/>
        </authorList>
    </citation>
    <scope>NUCLEOTIDE SEQUENCE</scope>
    <source>
        <strain evidence="7">N1</strain>
    </source>
</reference>
<feature type="transmembrane region" description="Helical" evidence="5">
    <location>
        <begin position="53"/>
        <end position="76"/>
    </location>
</feature>
<reference evidence="6" key="2">
    <citation type="submission" date="2019-10" db="EMBL/GenBank/DDBJ databases">
        <title>Draft genome sequence of Rhodococcus aetherivorans JCM 14343.</title>
        <authorList>
            <person name="Inoue D."/>
            <person name="Nakazawa M."/>
            <person name="Yamamoto N."/>
            <person name="Sei K."/>
            <person name="Ike M."/>
        </authorList>
    </citation>
    <scope>NUCLEOTIDE SEQUENCE</scope>
    <source>
        <strain evidence="6">JCM 14343</strain>
    </source>
</reference>
<dbReference type="EMBL" id="BLAH01000110">
    <property type="protein sequence ID" value="GES39114.1"/>
    <property type="molecule type" value="Genomic_DNA"/>
</dbReference>
<evidence type="ECO:0000256" key="4">
    <source>
        <dbReference type="ARBA" id="ARBA00023136"/>
    </source>
</evidence>
<dbReference type="GeneID" id="83622868"/>
<dbReference type="AlphaFoldDB" id="A0A059MSP1"/>
<keyword evidence="2 5" id="KW-0812">Transmembrane</keyword>
<dbReference type="SUPFAM" id="SSF144091">
    <property type="entry name" value="Rhomboid-like"/>
    <property type="match status" value="1"/>
</dbReference>
<evidence type="ECO:0000256" key="5">
    <source>
        <dbReference type="SAM" id="Phobius"/>
    </source>
</evidence>
<dbReference type="InterPro" id="IPR035952">
    <property type="entry name" value="Rhomboid-like_sf"/>
</dbReference>
<evidence type="ECO:0000313" key="6">
    <source>
        <dbReference type="EMBL" id="GES39114.1"/>
    </source>
</evidence>
<evidence type="ECO:0000256" key="3">
    <source>
        <dbReference type="ARBA" id="ARBA00022989"/>
    </source>
</evidence>
<name>A0A059MSP1_9NOCA</name>
<evidence type="ECO:0000256" key="1">
    <source>
        <dbReference type="ARBA" id="ARBA00004141"/>
    </source>
</evidence>
<dbReference type="Proteomes" id="UP000325466">
    <property type="component" value="Unassembled WGS sequence"/>
</dbReference>
<dbReference type="EMBL" id="CP106982">
    <property type="protein sequence ID" value="UYF92853.1"/>
    <property type="molecule type" value="Genomic_DNA"/>
</dbReference>
<reference evidence="6 8" key="1">
    <citation type="journal article" date="2018" name="Biodegradation">
        <title>1,4-Dioxane degradation characteristics of Rhodococcus aetherivorans JCM 14343.</title>
        <authorList>
            <person name="Inoue D."/>
            <person name="Tsunoda T."/>
            <person name="Yamamoto N."/>
            <person name="Ike M."/>
            <person name="Sei K."/>
        </authorList>
    </citation>
    <scope>NUCLEOTIDE SEQUENCE [LARGE SCALE GENOMIC DNA]</scope>
    <source>
        <strain evidence="6 8">JCM 14343</strain>
    </source>
</reference>
<organism evidence="7 9">
    <name type="scientific">Rhodococcus aetherivorans</name>
    <dbReference type="NCBI Taxonomy" id="191292"/>
    <lineage>
        <taxon>Bacteria</taxon>
        <taxon>Bacillati</taxon>
        <taxon>Actinomycetota</taxon>
        <taxon>Actinomycetes</taxon>
        <taxon>Mycobacteriales</taxon>
        <taxon>Nocardiaceae</taxon>
        <taxon>Rhodococcus</taxon>
    </lineage>
</organism>
<accession>A0A059MSP1</accession>
<dbReference type="GO" id="GO:0016020">
    <property type="term" value="C:membrane"/>
    <property type="evidence" value="ECO:0007669"/>
    <property type="project" value="UniProtKB-SubCell"/>
</dbReference>
<evidence type="ECO:0000256" key="2">
    <source>
        <dbReference type="ARBA" id="ARBA00022692"/>
    </source>
</evidence>
<gene>
    <name evidence="7" type="ORF">OCS65_20590</name>
    <name evidence="6" type="ORF">RAJCM14343_4382</name>
</gene>
<feature type="transmembrane region" description="Helical" evidence="5">
    <location>
        <begin position="160"/>
        <end position="193"/>
    </location>
</feature>
<dbReference type="GO" id="GO:0008233">
    <property type="term" value="F:peptidase activity"/>
    <property type="evidence" value="ECO:0007669"/>
    <property type="project" value="UniProtKB-KW"/>
</dbReference>
<keyword evidence="4 5" id="KW-0472">Membrane</keyword>